<sequence>MFSGSTRFVDTSVFGGVPIFCAHVHKGQELPHYTYIPGSIVRFNFGERKEKKRFLIYDVGNKV</sequence>
<proteinExistence type="predicted"/>
<accession>A0A0F9IPJ3</accession>
<dbReference type="Gene3D" id="3.60.21.10">
    <property type="match status" value="1"/>
</dbReference>
<organism evidence="1">
    <name type="scientific">marine sediment metagenome</name>
    <dbReference type="NCBI Taxonomy" id="412755"/>
    <lineage>
        <taxon>unclassified sequences</taxon>
        <taxon>metagenomes</taxon>
        <taxon>ecological metagenomes</taxon>
    </lineage>
</organism>
<dbReference type="InterPro" id="IPR029052">
    <property type="entry name" value="Metallo-depent_PP-like"/>
</dbReference>
<evidence type="ECO:0000313" key="1">
    <source>
        <dbReference type="EMBL" id="KKM21779.1"/>
    </source>
</evidence>
<reference evidence="1" key="1">
    <citation type="journal article" date="2015" name="Nature">
        <title>Complex archaea that bridge the gap between prokaryotes and eukaryotes.</title>
        <authorList>
            <person name="Spang A."/>
            <person name="Saw J.H."/>
            <person name="Jorgensen S.L."/>
            <person name="Zaremba-Niedzwiedzka K."/>
            <person name="Martijn J."/>
            <person name="Lind A.E."/>
            <person name="van Eijk R."/>
            <person name="Schleper C."/>
            <person name="Guy L."/>
            <person name="Ettema T.J."/>
        </authorList>
    </citation>
    <scope>NUCLEOTIDE SEQUENCE</scope>
</reference>
<name>A0A0F9IPJ3_9ZZZZ</name>
<gene>
    <name evidence="1" type="ORF">LCGC14_1632030</name>
</gene>
<dbReference type="AlphaFoldDB" id="A0A0F9IPJ3"/>
<comment type="caution">
    <text evidence="1">The sequence shown here is derived from an EMBL/GenBank/DDBJ whole genome shotgun (WGS) entry which is preliminary data.</text>
</comment>
<dbReference type="EMBL" id="LAZR01013481">
    <property type="protein sequence ID" value="KKM21779.1"/>
    <property type="molecule type" value="Genomic_DNA"/>
</dbReference>
<feature type="non-terminal residue" evidence="1">
    <location>
        <position position="63"/>
    </location>
</feature>
<protein>
    <submittedName>
        <fullName evidence="1">Uncharacterized protein</fullName>
    </submittedName>
</protein>